<keyword evidence="2" id="KW-1185">Reference proteome</keyword>
<dbReference type="RefSeq" id="WP_012520326.1">
    <property type="nucleotide sequence ID" value="NC_011143.1"/>
</dbReference>
<reference evidence="1 2" key="1">
    <citation type="journal article" date="2008" name="BMC Genomics">
        <title>Complete genome of Phenylobacterium zucineum - a novel facultative intracellular bacterium isolated from human erythroleukemia cell line K562.</title>
        <authorList>
            <person name="Luo Y."/>
            <person name="Xu X."/>
            <person name="Ding Z."/>
            <person name="Liu Z."/>
            <person name="Zhang B."/>
            <person name="Yan Z."/>
            <person name="Sun J."/>
            <person name="Hu S."/>
            <person name="Hu X."/>
        </authorList>
    </citation>
    <scope>NUCLEOTIDE SEQUENCE [LARGE SCALE GENOMIC DNA]</scope>
    <source>
        <strain evidence="2">HLK1</strain>
        <plasmid evidence="2">HLK1</plasmid>
        <plasmid evidence="2">Plasmid pHLK1</plasmid>
    </source>
</reference>
<organism evidence="1 2">
    <name type="scientific">Phenylobacterium zucineum (strain HLK1)</name>
    <dbReference type="NCBI Taxonomy" id="450851"/>
    <lineage>
        <taxon>Bacteria</taxon>
        <taxon>Pseudomonadati</taxon>
        <taxon>Pseudomonadota</taxon>
        <taxon>Alphaproteobacteria</taxon>
        <taxon>Caulobacterales</taxon>
        <taxon>Caulobacteraceae</taxon>
        <taxon>Phenylobacterium</taxon>
    </lineage>
</organism>
<geneLocation type="plasmid" evidence="2">
    <name>pHLK1</name>
</geneLocation>
<proteinExistence type="predicted"/>
<dbReference type="OrthoDB" id="9812459at2"/>
<accession>B4RI51</accession>
<protein>
    <recommendedName>
        <fullName evidence="3">Host attachment protein</fullName>
    </recommendedName>
</protein>
<sequence>MTDRIETLVILADGVQARGLAEHRRHGPLAELASWSLKADEHDRHWARRHGGTVNDRMGYGRDNVLEAPPAEAAEKRFLEGVAERINRSAAAGEFEKLVLMAPPRALGVLRHALKPAVSRRIEVTDDHERIKASAEDVRLILRDLRIPER</sequence>
<evidence type="ECO:0000313" key="1">
    <source>
        <dbReference type="EMBL" id="ACG80026.1"/>
    </source>
</evidence>
<evidence type="ECO:0000313" key="2">
    <source>
        <dbReference type="Proteomes" id="UP000001868"/>
    </source>
</evidence>
<dbReference type="KEGG" id="pzu:PHZ_p0083"/>
<dbReference type="Proteomes" id="UP000001868">
    <property type="component" value="Plasmid pHLK1"/>
</dbReference>
<evidence type="ECO:0008006" key="3">
    <source>
        <dbReference type="Google" id="ProtNLM"/>
    </source>
</evidence>
<dbReference type="EMBL" id="CP000748">
    <property type="protein sequence ID" value="ACG80026.1"/>
    <property type="molecule type" value="Genomic_DNA"/>
</dbReference>
<dbReference type="eggNOG" id="COG5622">
    <property type="taxonomic scope" value="Bacteria"/>
</dbReference>
<name>B4RI51_PHEZH</name>
<keyword evidence="1" id="KW-0614">Plasmid</keyword>
<dbReference type="HOGENOM" id="CLU_105864_2_1_5"/>
<dbReference type="AlphaFoldDB" id="B4RI51"/>
<gene>
    <name evidence="1" type="ordered locus">PHZ_p0083</name>
</gene>
<dbReference type="Pfam" id="PF10116">
    <property type="entry name" value="Host_attach"/>
    <property type="match status" value="1"/>
</dbReference>
<dbReference type="InterPro" id="IPR019291">
    <property type="entry name" value="Host_attachment_protein"/>
</dbReference>